<dbReference type="PATRIC" id="fig|1391654.3.peg.9601"/>
<protein>
    <submittedName>
        <fullName evidence="2">Uncharacterized protein</fullName>
    </submittedName>
</protein>
<reference evidence="2 3" key="1">
    <citation type="submission" date="2015-08" db="EMBL/GenBank/DDBJ databases">
        <authorList>
            <person name="Babu N.S."/>
            <person name="Beckwith C.J."/>
            <person name="Beseler K.G."/>
            <person name="Brison A."/>
            <person name="Carone J.V."/>
            <person name="Caskin T.P."/>
            <person name="Diamond M."/>
            <person name="Durham M.E."/>
            <person name="Foxe J.M."/>
            <person name="Go M."/>
            <person name="Henderson B.A."/>
            <person name="Jones I.B."/>
            <person name="McGettigan J.A."/>
            <person name="Micheletti S.J."/>
            <person name="Nasrallah M.E."/>
            <person name="Ortiz D."/>
            <person name="Piller C.R."/>
            <person name="Privatt S.R."/>
            <person name="Schneider S.L."/>
            <person name="Sharp S."/>
            <person name="Smith T.C."/>
            <person name="Stanton J.D."/>
            <person name="Ullery H.E."/>
            <person name="Wilson R.J."/>
            <person name="Serrano M.G."/>
            <person name="Buck G."/>
            <person name="Lee V."/>
            <person name="Wang Y."/>
            <person name="Carvalho R."/>
            <person name="Voegtly L."/>
            <person name="Shi R."/>
            <person name="Duckworth R."/>
            <person name="Johnson A."/>
            <person name="Loviza R."/>
            <person name="Walstead R."/>
            <person name="Shah Z."/>
            <person name="Kiflezghi M."/>
            <person name="Wade K."/>
            <person name="Ball S.L."/>
            <person name="Bradley K.W."/>
            <person name="Asai D.J."/>
            <person name="Bowman C.A."/>
            <person name="Russell D.A."/>
            <person name="Pope W.H."/>
            <person name="Jacobs-Sera D."/>
            <person name="Hendrix R.W."/>
            <person name="Hatfull G.F."/>
        </authorList>
    </citation>
    <scope>NUCLEOTIDE SEQUENCE [LARGE SCALE GENOMIC DNA]</scope>
    <source>
        <strain evidence="2 3">DSM 27648</strain>
    </source>
</reference>
<dbReference type="Proteomes" id="UP000064967">
    <property type="component" value="Chromosome"/>
</dbReference>
<evidence type="ECO:0000313" key="3">
    <source>
        <dbReference type="Proteomes" id="UP000064967"/>
    </source>
</evidence>
<keyword evidence="3" id="KW-1185">Reference proteome</keyword>
<feature type="compositionally biased region" description="Low complexity" evidence="1">
    <location>
        <begin position="1"/>
        <end position="19"/>
    </location>
</feature>
<accession>A0A0K1QAQ4</accession>
<sequence length="38" mass="3812">MTALRVSSSLGGVGLTSSTDDVPDGAFRFGGQTNPLVT</sequence>
<proteinExistence type="predicted"/>
<gene>
    <name evidence="2" type="ORF">AKJ09_09476</name>
</gene>
<feature type="region of interest" description="Disordered" evidence="1">
    <location>
        <begin position="1"/>
        <end position="38"/>
    </location>
</feature>
<dbReference type="AlphaFoldDB" id="A0A0K1QAQ4"/>
<organism evidence="2 3">
    <name type="scientific">Labilithrix luteola</name>
    <dbReference type="NCBI Taxonomy" id="1391654"/>
    <lineage>
        <taxon>Bacteria</taxon>
        <taxon>Pseudomonadati</taxon>
        <taxon>Myxococcota</taxon>
        <taxon>Polyangia</taxon>
        <taxon>Polyangiales</taxon>
        <taxon>Labilitrichaceae</taxon>
        <taxon>Labilithrix</taxon>
    </lineage>
</organism>
<evidence type="ECO:0000313" key="2">
    <source>
        <dbReference type="EMBL" id="AKV02813.1"/>
    </source>
</evidence>
<evidence type="ECO:0000256" key="1">
    <source>
        <dbReference type="SAM" id="MobiDB-lite"/>
    </source>
</evidence>
<name>A0A0K1QAQ4_9BACT</name>
<dbReference type="EMBL" id="CP012333">
    <property type="protein sequence ID" value="AKV02813.1"/>
    <property type="molecule type" value="Genomic_DNA"/>
</dbReference>
<dbReference type="KEGG" id="llu:AKJ09_09476"/>